<name>A0ABN0RNR9_9FLAO</name>
<evidence type="ECO:0000313" key="10">
    <source>
        <dbReference type="Proteomes" id="UP000019275"/>
    </source>
</evidence>
<dbReference type="Proteomes" id="UP000019275">
    <property type="component" value="Unassembled WGS sequence"/>
</dbReference>
<keyword evidence="5 6" id="KW-0472">Membrane</keyword>
<evidence type="ECO:0000256" key="3">
    <source>
        <dbReference type="ARBA" id="ARBA00022748"/>
    </source>
</evidence>
<feature type="domain" description="ResB-like" evidence="8">
    <location>
        <begin position="347"/>
        <end position="417"/>
    </location>
</feature>
<gene>
    <name evidence="9" type="ORF">KLA_09839</name>
</gene>
<evidence type="ECO:0000256" key="1">
    <source>
        <dbReference type="ARBA" id="ARBA00004141"/>
    </source>
</evidence>
<protein>
    <submittedName>
        <fullName evidence="9">Cytochrome c assembly protein</fullName>
    </submittedName>
</protein>
<evidence type="ECO:0000256" key="4">
    <source>
        <dbReference type="ARBA" id="ARBA00022989"/>
    </source>
</evidence>
<evidence type="ECO:0000256" key="2">
    <source>
        <dbReference type="ARBA" id="ARBA00022692"/>
    </source>
</evidence>
<feature type="transmembrane region" description="Helical" evidence="6">
    <location>
        <begin position="44"/>
        <end position="67"/>
    </location>
</feature>
<evidence type="ECO:0000256" key="6">
    <source>
        <dbReference type="SAM" id="Phobius"/>
    </source>
</evidence>
<dbReference type="PANTHER" id="PTHR30071:SF1">
    <property type="entry name" value="CYTOCHROME B_B6 PROTEIN-RELATED"/>
    <property type="match status" value="1"/>
</dbReference>
<dbReference type="Pfam" id="PF05140">
    <property type="entry name" value="ResB"/>
    <property type="match status" value="1"/>
</dbReference>
<reference evidence="9 10" key="1">
    <citation type="journal article" date="2014" name="Genome Announc.">
        <title>Draft Genome Sequence of the Carrageenan-Degrading Bacterium Cellulophaga sp. Strain KL-A, Isolated from Decaying Marine Algae.</title>
        <authorList>
            <person name="Shan D."/>
            <person name="Ying J."/>
            <person name="Li X."/>
            <person name="Gao Z."/>
            <person name="Wei G."/>
            <person name="Shao Z."/>
        </authorList>
    </citation>
    <scope>NUCLEOTIDE SEQUENCE [LARGE SCALE GENOMIC DNA]</scope>
    <source>
        <strain evidence="9 10">KL-A</strain>
    </source>
</reference>
<organism evidence="9 10">
    <name type="scientific">Cellulophaga geojensis KL-A</name>
    <dbReference type="NCBI Taxonomy" id="1328323"/>
    <lineage>
        <taxon>Bacteria</taxon>
        <taxon>Pseudomonadati</taxon>
        <taxon>Bacteroidota</taxon>
        <taxon>Flavobacteriia</taxon>
        <taxon>Flavobacteriales</taxon>
        <taxon>Flavobacteriaceae</taxon>
        <taxon>Cellulophaga</taxon>
    </lineage>
</organism>
<evidence type="ECO:0000313" key="9">
    <source>
        <dbReference type="EMBL" id="EWH13422.1"/>
    </source>
</evidence>
<proteinExistence type="predicted"/>
<keyword evidence="3" id="KW-0201">Cytochrome c-type biogenesis</keyword>
<feature type="transmembrane region" description="Helical" evidence="6">
    <location>
        <begin position="850"/>
        <end position="867"/>
    </location>
</feature>
<feature type="transmembrane region" description="Helical" evidence="6">
    <location>
        <begin position="974"/>
        <end position="992"/>
    </location>
</feature>
<evidence type="ECO:0000259" key="8">
    <source>
        <dbReference type="Pfam" id="PF05140"/>
    </source>
</evidence>
<feature type="transmembrane region" description="Helical" evidence="6">
    <location>
        <begin position="887"/>
        <end position="918"/>
    </location>
</feature>
<dbReference type="PANTHER" id="PTHR30071">
    <property type="entry name" value="HEME EXPORTER PROTEIN C"/>
    <property type="match status" value="1"/>
</dbReference>
<comment type="subcellular location">
    <subcellularLocation>
        <location evidence="1">Membrane</location>
        <topology evidence="1">Multi-pass membrane protein</topology>
    </subcellularLocation>
</comment>
<dbReference type="EMBL" id="ARZX01000011">
    <property type="protein sequence ID" value="EWH13422.1"/>
    <property type="molecule type" value="Genomic_DNA"/>
</dbReference>
<feature type="transmembrane region" description="Helical" evidence="6">
    <location>
        <begin position="829"/>
        <end position="845"/>
    </location>
</feature>
<keyword evidence="4 6" id="KW-1133">Transmembrane helix</keyword>
<evidence type="ECO:0000259" key="7">
    <source>
        <dbReference type="Pfam" id="PF01578"/>
    </source>
</evidence>
<feature type="transmembrane region" description="Helical" evidence="6">
    <location>
        <begin position="473"/>
        <end position="490"/>
    </location>
</feature>
<evidence type="ECO:0000256" key="5">
    <source>
        <dbReference type="ARBA" id="ARBA00023136"/>
    </source>
</evidence>
<feature type="transmembrane region" description="Helical" evidence="6">
    <location>
        <begin position="999"/>
        <end position="1019"/>
    </location>
</feature>
<dbReference type="Pfam" id="PF01578">
    <property type="entry name" value="Cytochrom_C_asm"/>
    <property type="match status" value="1"/>
</dbReference>
<feature type="domain" description="Cytochrome c assembly protein" evidence="7">
    <location>
        <begin position="823"/>
        <end position="1027"/>
    </location>
</feature>
<feature type="transmembrane region" description="Helical" evidence="6">
    <location>
        <begin position="79"/>
        <end position="99"/>
    </location>
</feature>
<feature type="transmembrane region" description="Helical" evidence="6">
    <location>
        <begin position="939"/>
        <end position="959"/>
    </location>
</feature>
<feature type="transmembrane region" description="Helical" evidence="6">
    <location>
        <begin position="1039"/>
        <end position="1059"/>
    </location>
</feature>
<feature type="transmembrane region" description="Helical" evidence="6">
    <location>
        <begin position="762"/>
        <end position="783"/>
    </location>
</feature>
<keyword evidence="10" id="KW-1185">Reference proteome</keyword>
<feature type="transmembrane region" description="Helical" evidence="6">
    <location>
        <begin position="795"/>
        <end position="817"/>
    </location>
</feature>
<feature type="transmembrane region" description="Helical" evidence="6">
    <location>
        <begin position="12"/>
        <end position="32"/>
    </location>
</feature>
<keyword evidence="2 6" id="KW-0812">Transmembrane</keyword>
<accession>A0ABN0RNR9</accession>
<dbReference type="RefSeq" id="WP_034645447.1">
    <property type="nucleotide sequence ID" value="NZ_ARZX01000011.1"/>
</dbReference>
<dbReference type="InterPro" id="IPR007816">
    <property type="entry name" value="ResB-like_domain"/>
</dbReference>
<sequence>MINLIKKFFFSTRLMSFLFIAFATAMAFGTFIESWYSTDTARIWIYNTVWFEAIMVFFVINFIGNIARYNLLRKEKWAVLLLHLSWIFIIIGAFVTRYISYEGMMPIREGETENVFFSDKTYISTIVYGEKDGVKMQKKSEYPILVTAEALKSDLPIHTNFDKTEYTIAYAGFIDGAKEGLIIGDEGKNFLKIVESSSGGRHDHYLEEGVVQSIHNVLFALNKPTEGAINITATDSSYTIQSPFEGTFMRMADRLEGGVKKDTVQKLQLRSLYQMANMQFVMPDSLVKGKNGIIRIPDEERTENMPDALILDVTVNGNTVRKKLLGSKGMMQYSDPFKIGDLEFRMSYGSKIHELPFAIKLNDFIAEKYPGTEKGYASFMSKVTIEDEKPFDYDIFMNHILDHRGYRFFQASFDPDELGTRLSVNHDQWGTWITYIGYFMLYAGLMGIMFFGKTRFKDLGASLNKIKAKKAKLTSVLILGALLSLTSQSVNAQDHSPGDGHNHSAVPSPEVVDSIILATAVPKEHAEEFGKLVIQDEGGRMKPINTFTSELLRKLSLKDKYLGLTSDQVFLSMMSNQQLWANAHIIAIDKKGYNDSIRKVIGVPAGQRYATLMDFFDEKQSYKLDPFLVEATATNNPNKFQQDYKDVNIRLGLLNRALSGEILKIFPLLGVDNNKWISALEYRSNNGQFPVQEELYDNFIKNAIPYYLLELQKARESEDYTKADTMLAGLKQNQINHGKEVLPSDRKIEIEVVYNKLNIFNVLYKSYAVVGLLLFFILVFQIFKDRSIWRVAVYFFKGTIYLLFIWHTAGLILRWYISGHAPWSDAYESIIYVAWATLGMGLLFARKSNLTIAAATFVTAMLLWIAHQNWVDPSISNLVPVLDSYWLMIHVAVIVGSYGPLTVGMILGVTSLILIILTNKKNKARMDLNLKELTIINELVLTTGLVMLTIGNFLGGMWANESWGRYWGWDPKETWALISIMIYAFVVHMRIVPGLRGRWLFNFASIVAFASIMMTYFGVNFYLAGLHSYASGAQVITPMFIWYTAAGVAILGAISYWRYKVNYSK</sequence>
<comment type="caution">
    <text evidence="9">The sequence shown here is derived from an EMBL/GenBank/DDBJ whole genome shotgun (WGS) entry which is preliminary data.</text>
</comment>
<feature type="transmembrane region" description="Helical" evidence="6">
    <location>
        <begin position="432"/>
        <end position="452"/>
    </location>
</feature>
<dbReference type="InterPro" id="IPR002541">
    <property type="entry name" value="Cyt_c_assembly"/>
</dbReference>
<dbReference type="InterPro" id="IPR045062">
    <property type="entry name" value="Cyt_c_biogenesis_CcsA/CcmC"/>
</dbReference>